<gene>
    <name evidence="2" type="ORF">SAMN05216260_101230</name>
</gene>
<proteinExistence type="predicted"/>
<dbReference type="AlphaFoldDB" id="A0A1G7BS38"/>
<reference evidence="2 3" key="1">
    <citation type="submission" date="2016-10" db="EMBL/GenBank/DDBJ databases">
        <authorList>
            <person name="de Groot N.N."/>
        </authorList>
    </citation>
    <scope>NUCLEOTIDE SEQUENCE [LARGE SCALE GENOMIC DNA]</scope>
    <source>
        <strain evidence="2 3">CGMCC 4.1859</strain>
    </source>
</reference>
<feature type="region of interest" description="Disordered" evidence="1">
    <location>
        <begin position="1"/>
        <end position="39"/>
    </location>
</feature>
<organism evidence="2 3">
    <name type="scientific">Streptomyces griseoaurantiacus</name>
    <dbReference type="NCBI Taxonomy" id="68213"/>
    <lineage>
        <taxon>Bacteria</taxon>
        <taxon>Bacillati</taxon>
        <taxon>Actinomycetota</taxon>
        <taxon>Actinomycetes</taxon>
        <taxon>Kitasatosporales</taxon>
        <taxon>Streptomycetaceae</taxon>
        <taxon>Streptomyces</taxon>
        <taxon>Streptomyces aurantiacus group</taxon>
    </lineage>
</organism>
<dbReference type="OrthoDB" id="6289813at2"/>
<feature type="region of interest" description="Disordered" evidence="1">
    <location>
        <begin position="162"/>
        <end position="191"/>
    </location>
</feature>
<feature type="region of interest" description="Disordered" evidence="1">
    <location>
        <begin position="98"/>
        <end position="120"/>
    </location>
</feature>
<protein>
    <submittedName>
        <fullName evidence="2">Uncharacterized protein</fullName>
    </submittedName>
</protein>
<name>A0A1G7BS38_9ACTN</name>
<feature type="compositionally biased region" description="Polar residues" evidence="1">
    <location>
        <begin position="98"/>
        <end position="111"/>
    </location>
</feature>
<dbReference type="EMBL" id="FNAX01000001">
    <property type="protein sequence ID" value="SDE29889.1"/>
    <property type="molecule type" value="Genomic_DNA"/>
</dbReference>
<evidence type="ECO:0000313" key="2">
    <source>
        <dbReference type="EMBL" id="SDE29889.1"/>
    </source>
</evidence>
<sequence length="349" mass="37749">MRANESWEENASVTVRVPSPGIAARDRGTGPTAGPAGPVDHESPHTLLALQHAAGNSAVTRMLRGQNPPHPVGGRWVQRAPARADADDWIEMQDMTTGTARPASAGTTAPAVSSPVPPMDLSPEVVSRMLREYEERTGDHVLRQLLGELIPQVRGVDFVGSGAKAAQPRGRGTAPGDSPAQGGNTVPVSGPDARYRITLSAAGSREDQIATLVHEMTHVLNYEAYGQDAIPVGPDRRDEEKYSAYVMQKAGDLIGLLPGSGLPPGWQRAVKEKLRSHSAASPTREYDTVLSHLLVWSEQYGDPDSQFHTRLTRLVQETRYWRTQGTAHRNFVPEPGVTFDSALDRLMKA</sequence>
<feature type="compositionally biased region" description="Low complexity" evidence="1">
    <location>
        <begin position="29"/>
        <end position="38"/>
    </location>
</feature>
<evidence type="ECO:0000313" key="3">
    <source>
        <dbReference type="Proteomes" id="UP000198614"/>
    </source>
</evidence>
<dbReference type="Proteomes" id="UP000198614">
    <property type="component" value="Unassembled WGS sequence"/>
</dbReference>
<evidence type="ECO:0000256" key="1">
    <source>
        <dbReference type="SAM" id="MobiDB-lite"/>
    </source>
</evidence>
<accession>A0A1G7BS38</accession>